<dbReference type="AlphaFoldDB" id="A0A0N4Y9T6"/>
<dbReference type="WBParaSite" id="NBR_0001310501-mRNA-1">
    <property type="protein sequence ID" value="NBR_0001310501-mRNA-1"/>
    <property type="gene ID" value="NBR_0001310501"/>
</dbReference>
<proteinExistence type="predicted"/>
<organism evidence="3">
    <name type="scientific">Nippostrongylus brasiliensis</name>
    <name type="common">Rat hookworm</name>
    <dbReference type="NCBI Taxonomy" id="27835"/>
    <lineage>
        <taxon>Eukaryota</taxon>
        <taxon>Metazoa</taxon>
        <taxon>Ecdysozoa</taxon>
        <taxon>Nematoda</taxon>
        <taxon>Chromadorea</taxon>
        <taxon>Rhabditida</taxon>
        <taxon>Rhabditina</taxon>
        <taxon>Rhabditomorpha</taxon>
        <taxon>Strongyloidea</taxon>
        <taxon>Heligmosomidae</taxon>
        <taxon>Nippostrongylus</taxon>
    </lineage>
</organism>
<accession>A0A0N4Y9T6</accession>
<evidence type="ECO:0000313" key="3">
    <source>
        <dbReference type="WBParaSite" id="NBR_0001310501-mRNA-1"/>
    </source>
</evidence>
<name>A0A0N4Y9T6_NIPBR</name>
<gene>
    <name evidence="1" type="ORF">NBR_LOCUS13106</name>
</gene>
<reference evidence="3" key="1">
    <citation type="submission" date="2017-02" db="UniProtKB">
        <authorList>
            <consortium name="WormBaseParasite"/>
        </authorList>
    </citation>
    <scope>IDENTIFICATION</scope>
</reference>
<evidence type="ECO:0000313" key="1">
    <source>
        <dbReference type="EMBL" id="VDL76695.1"/>
    </source>
</evidence>
<dbReference type="Proteomes" id="UP000271162">
    <property type="component" value="Unassembled WGS sequence"/>
</dbReference>
<evidence type="ECO:0000313" key="2">
    <source>
        <dbReference type="Proteomes" id="UP000271162"/>
    </source>
</evidence>
<reference evidence="1 2" key="2">
    <citation type="submission" date="2018-11" db="EMBL/GenBank/DDBJ databases">
        <authorList>
            <consortium name="Pathogen Informatics"/>
        </authorList>
    </citation>
    <scope>NUCLEOTIDE SEQUENCE [LARGE SCALE GENOMIC DNA]</scope>
</reference>
<dbReference type="EMBL" id="UYSL01020945">
    <property type="protein sequence ID" value="VDL76695.1"/>
    <property type="molecule type" value="Genomic_DNA"/>
</dbReference>
<sequence>MHEEYLELMVGDLDGNGKKALALADKLVVAVLNATEEQQLLPALKNALQAELSAFVQVKADCFKLDNYNEICEELYLKTAFVITELINATIMIYPDRPKKTEAETIFSKLGELELGSENAVYAVGKEILAII</sequence>
<protein>
    <submittedName>
        <fullName evidence="3">TerB domain-containing protein</fullName>
    </submittedName>
</protein>
<keyword evidence="2" id="KW-1185">Reference proteome</keyword>